<sequence>MDFIEFYTKLAPEGETAVIVRQKPQIAGGEPQYHADGTPKYTWPAYLPSHTMRRDQAWYGNTASFIIDRFKDGRVSASIANCDYVLVMVLDDVGDPEKAPKTPPLAPTWIMETSEGSFQWGYAFSDQPTKGKYAAAIDAIIKAGYCDPGANNPVRNFRLPGSINLKPGRDRFAARLVEFHPEREYSLPAICEALDVTPSEPESFTVRPIRLSDDGADDVMAWLSSQNLVLSVPNSRGWAGIMCPNHASHSDGNPEGGYSPSTRSYRCLHGHCVDIDSHVFLEWVAENGGPKHAPGLREELLASVMDTTLAKLTPTEAFPDKGAEVIAEVEKKQLDRVEKADWYTRFSYILSEDAFFDMEMRREVDRAGFNALYRHVFCQSIHITGKAKRRIEASVCYDENRQKKGALTLAGITYAAGESVLVSREGQAYGNRWKNHRPTISANTISPKKWVDHVEHMIPDPIERNHVLDVMAYKLKNPNRKINHAVLHLGIQGSGKDTLWEPLLWGVGGASKSNVKVLKNTEITSQWGYSLESEIMVFEELKETESKDRRALENNLKPIIAAPPEFLQVNRKGLHPYDILNRVFVLAFSNERAPLSLPSEDRRWFVTYSAAPKMAIDEGKIFWEWYESGGLEAACKVLYERDVSKFNPGATPPLTEAKIIMVEQGRSTAESYLVEMMHSRLGEFSAGVVASPFYALCDRLSGGAPSGTRIPQAALLHALKEAGWLDCGRVGTREYQTKKHIFCAPDMSKVARSELRAMVEDKPAPSAVRLVK</sequence>
<dbReference type="Pfam" id="PF19263">
    <property type="entry name" value="DUF5906"/>
    <property type="match status" value="1"/>
</dbReference>
<name>A0A6J7WAU1_9CAUD</name>
<evidence type="ECO:0000313" key="2">
    <source>
        <dbReference type="EMBL" id="CAB5194599.1"/>
    </source>
</evidence>
<dbReference type="InterPro" id="IPR045455">
    <property type="entry name" value="NrS-1_pol-like_helicase"/>
</dbReference>
<reference evidence="2" key="1">
    <citation type="submission" date="2020-05" db="EMBL/GenBank/DDBJ databases">
        <authorList>
            <person name="Chiriac C."/>
            <person name="Salcher M."/>
            <person name="Ghai R."/>
            <person name="Kavagutti S V."/>
        </authorList>
    </citation>
    <scope>NUCLEOTIDE SEQUENCE</scope>
</reference>
<feature type="domain" description="NrS-1 polymerase-like helicase" evidence="1">
    <location>
        <begin position="490"/>
        <end position="603"/>
    </location>
</feature>
<dbReference type="EMBL" id="LR798219">
    <property type="protein sequence ID" value="CAB5194599.1"/>
    <property type="molecule type" value="Genomic_DNA"/>
</dbReference>
<accession>A0A6J7WAU1</accession>
<dbReference type="Gene3D" id="3.30.70.1790">
    <property type="entry name" value="RepB DNA-primase, N-terminal domain"/>
    <property type="match status" value="1"/>
</dbReference>
<evidence type="ECO:0000259" key="1">
    <source>
        <dbReference type="Pfam" id="PF19263"/>
    </source>
</evidence>
<protein>
    <recommendedName>
        <fullName evidence="1">NrS-1 polymerase-like helicase domain-containing protein</fullName>
    </recommendedName>
</protein>
<organism evidence="2">
    <name type="scientific">uncultured Caudovirales phage</name>
    <dbReference type="NCBI Taxonomy" id="2100421"/>
    <lineage>
        <taxon>Viruses</taxon>
        <taxon>Duplodnaviria</taxon>
        <taxon>Heunggongvirae</taxon>
        <taxon>Uroviricota</taxon>
        <taxon>Caudoviricetes</taxon>
        <taxon>Peduoviridae</taxon>
        <taxon>Maltschvirus</taxon>
        <taxon>Maltschvirus maltsch</taxon>
    </lineage>
</organism>
<proteinExistence type="predicted"/>
<gene>
    <name evidence="2" type="ORF">UFOVP169_21</name>
</gene>